<dbReference type="Gene3D" id="3.40.250.10">
    <property type="entry name" value="Rhodanese-like domain"/>
    <property type="match status" value="2"/>
</dbReference>
<proteinExistence type="predicted"/>
<dbReference type="CDD" id="cd01449">
    <property type="entry name" value="TST_Repeat_2"/>
    <property type="match status" value="1"/>
</dbReference>
<dbReference type="Proteomes" id="UP000240481">
    <property type="component" value="Unassembled WGS sequence"/>
</dbReference>
<dbReference type="FunFam" id="3.40.250.10:FF:000015">
    <property type="entry name" value="Sulfurtransferase"/>
    <property type="match status" value="1"/>
</dbReference>
<sequence>MRALYSVFSSTALLIIHIHPNYKIYTICYFKTLTYLSNLRLRQHEEIKGTTVDIPSSVISAKWLSQHIDHPSITVLDASWFMPGSERFPQQEWAAKRIPGSLFFDFDNKIKSHESQLPHMLPTAEDFAHEVSKLGISNDSTLIVYDSVGLFSSPRVWWMFKAMGHNNVAVLDGGLPAWIAAGGAIATQAPATEISVTTYIAKLQTRWIASADDVNQQLTNEAVTVVDARPAERFAGKQVEPRQGVRSGHMPNAKNLPFPKVVFDGKLADSERLNKSFDELAPIQQRYIFTCGSGITACILALAAEQTGRENIAVYDGSWTEWGSNEEYPVVKDE</sequence>
<keyword evidence="11" id="KW-1185">Reference proteome</keyword>
<dbReference type="InterPro" id="IPR001763">
    <property type="entry name" value="Rhodanese-like_dom"/>
</dbReference>
<dbReference type="OrthoDB" id="9781034at2"/>
<evidence type="ECO:0000313" key="11">
    <source>
        <dbReference type="Proteomes" id="UP000240481"/>
    </source>
</evidence>
<comment type="subcellular location">
    <subcellularLocation>
        <location evidence="1">Cytoplasm</location>
    </subcellularLocation>
</comment>
<dbReference type="GO" id="GO:0004792">
    <property type="term" value="F:thiosulfate-cyanide sulfurtransferase activity"/>
    <property type="evidence" value="ECO:0007669"/>
    <property type="project" value="TreeGrafter"/>
</dbReference>
<dbReference type="FunFam" id="3.40.250.10:FF:000001">
    <property type="entry name" value="Sulfurtransferase"/>
    <property type="match status" value="1"/>
</dbReference>
<protein>
    <recommendedName>
        <fullName evidence="7">3-mercaptopyruvate sulfurtransferase</fullName>
        <ecNumber evidence="6">2.8.1.2</ecNumber>
    </recommendedName>
    <alternativeName>
        <fullName evidence="8">Rhodanese-like protein</fullName>
    </alternativeName>
</protein>
<dbReference type="PANTHER" id="PTHR11364">
    <property type="entry name" value="THIOSULFATE SULFERTANSFERASE"/>
    <property type="match status" value="1"/>
</dbReference>
<dbReference type="GO" id="GO:0016784">
    <property type="term" value="F:3-mercaptopyruvate sulfurtransferase activity"/>
    <property type="evidence" value="ECO:0007669"/>
    <property type="project" value="UniProtKB-EC"/>
</dbReference>
<keyword evidence="3 10" id="KW-0808">Transferase</keyword>
<organism evidence="10 11">
    <name type="scientific">Photobacterium swingsii</name>
    <dbReference type="NCBI Taxonomy" id="680026"/>
    <lineage>
        <taxon>Bacteria</taxon>
        <taxon>Pseudomonadati</taxon>
        <taxon>Pseudomonadota</taxon>
        <taxon>Gammaproteobacteria</taxon>
        <taxon>Vibrionales</taxon>
        <taxon>Vibrionaceae</taxon>
        <taxon>Photobacterium</taxon>
    </lineage>
</organism>
<dbReference type="GO" id="GO:0005737">
    <property type="term" value="C:cytoplasm"/>
    <property type="evidence" value="ECO:0007669"/>
    <property type="project" value="UniProtKB-SubCell"/>
</dbReference>
<evidence type="ECO:0000256" key="4">
    <source>
        <dbReference type="ARBA" id="ARBA00022737"/>
    </source>
</evidence>
<dbReference type="InterPro" id="IPR036873">
    <property type="entry name" value="Rhodanese-like_dom_sf"/>
</dbReference>
<comment type="catalytic activity">
    <reaction evidence="5">
        <text>2-oxo-3-sulfanylpropanoate + [thioredoxin]-dithiol = [thioredoxin]-disulfide + hydrogen sulfide + pyruvate + H(+)</text>
        <dbReference type="Rhea" id="RHEA:21740"/>
        <dbReference type="Rhea" id="RHEA-COMP:10698"/>
        <dbReference type="Rhea" id="RHEA-COMP:10700"/>
        <dbReference type="ChEBI" id="CHEBI:15361"/>
        <dbReference type="ChEBI" id="CHEBI:15378"/>
        <dbReference type="ChEBI" id="CHEBI:29919"/>
        <dbReference type="ChEBI" id="CHEBI:29950"/>
        <dbReference type="ChEBI" id="CHEBI:50058"/>
        <dbReference type="ChEBI" id="CHEBI:57678"/>
        <dbReference type="EC" id="2.8.1.2"/>
    </reaction>
    <physiologicalReaction direction="left-to-right" evidence="5">
        <dbReference type="Rhea" id="RHEA:21741"/>
    </physiologicalReaction>
</comment>
<dbReference type="AlphaFoldDB" id="A0A2T3P8M2"/>
<name>A0A2T3P8M2_9GAMM</name>
<evidence type="ECO:0000259" key="9">
    <source>
        <dbReference type="PROSITE" id="PS50206"/>
    </source>
</evidence>
<evidence type="ECO:0000256" key="5">
    <source>
        <dbReference type="ARBA" id="ARBA00051793"/>
    </source>
</evidence>
<gene>
    <name evidence="10" type="ORF">C9I94_09890</name>
</gene>
<keyword evidence="4" id="KW-0677">Repeat</keyword>
<evidence type="ECO:0000256" key="8">
    <source>
        <dbReference type="ARBA" id="ARBA00078354"/>
    </source>
</evidence>
<evidence type="ECO:0000256" key="1">
    <source>
        <dbReference type="ARBA" id="ARBA00004496"/>
    </source>
</evidence>
<dbReference type="SMART" id="SM00450">
    <property type="entry name" value="RHOD"/>
    <property type="match status" value="2"/>
</dbReference>
<accession>A0A2T3P8M2</accession>
<dbReference type="SUPFAM" id="SSF52821">
    <property type="entry name" value="Rhodanese/Cell cycle control phosphatase"/>
    <property type="match status" value="2"/>
</dbReference>
<dbReference type="PANTHER" id="PTHR11364:SF27">
    <property type="entry name" value="SULFURTRANSFERASE"/>
    <property type="match status" value="1"/>
</dbReference>
<evidence type="ECO:0000313" key="10">
    <source>
        <dbReference type="EMBL" id="PSW25102.1"/>
    </source>
</evidence>
<dbReference type="PROSITE" id="PS50206">
    <property type="entry name" value="RHODANESE_3"/>
    <property type="match status" value="2"/>
</dbReference>
<evidence type="ECO:0000256" key="7">
    <source>
        <dbReference type="ARBA" id="ARBA00070833"/>
    </source>
</evidence>
<reference evidence="10 11" key="1">
    <citation type="submission" date="2018-01" db="EMBL/GenBank/DDBJ databases">
        <title>Whole genome sequencing of Histamine producing bacteria.</title>
        <authorList>
            <person name="Butler K."/>
        </authorList>
    </citation>
    <scope>NUCLEOTIDE SEQUENCE [LARGE SCALE GENOMIC DNA]</scope>
    <source>
        <strain evidence="10 11">DSM 24669</strain>
    </source>
</reference>
<comment type="caution">
    <text evidence="10">The sequence shown here is derived from an EMBL/GenBank/DDBJ whole genome shotgun (WGS) entry which is preliminary data.</text>
</comment>
<evidence type="ECO:0000256" key="3">
    <source>
        <dbReference type="ARBA" id="ARBA00022679"/>
    </source>
</evidence>
<evidence type="ECO:0000256" key="6">
    <source>
        <dbReference type="ARBA" id="ARBA00066832"/>
    </source>
</evidence>
<dbReference type="STRING" id="680026.AB733_04430"/>
<dbReference type="InterPro" id="IPR045078">
    <property type="entry name" value="TST/MPST-like"/>
</dbReference>
<dbReference type="EC" id="2.8.1.2" evidence="6"/>
<dbReference type="CDD" id="cd01448">
    <property type="entry name" value="TST_Repeat_1"/>
    <property type="match status" value="1"/>
</dbReference>
<feature type="domain" description="Rhodanese" evidence="9">
    <location>
        <begin position="69"/>
        <end position="187"/>
    </location>
</feature>
<dbReference type="EMBL" id="PYLZ01000004">
    <property type="protein sequence ID" value="PSW25102.1"/>
    <property type="molecule type" value="Genomic_DNA"/>
</dbReference>
<dbReference type="Pfam" id="PF00581">
    <property type="entry name" value="Rhodanese"/>
    <property type="match status" value="2"/>
</dbReference>
<evidence type="ECO:0000256" key="2">
    <source>
        <dbReference type="ARBA" id="ARBA00022490"/>
    </source>
</evidence>
<feature type="domain" description="Rhodanese" evidence="9">
    <location>
        <begin position="219"/>
        <end position="331"/>
    </location>
</feature>
<keyword evidence="2" id="KW-0963">Cytoplasm</keyword>